<keyword evidence="2" id="KW-0677">Repeat</keyword>
<organism evidence="3 4">
    <name type="scientific">Metabacillus litoralis</name>
    <dbReference type="NCBI Taxonomy" id="152268"/>
    <lineage>
        <taxon>Bacteria</taxon>
        <taxon>Bacillati</taxon>
        <taxon>Bacillota</taxon>
        <taxon>Bacilli</taxon>
        <taxon>Bacillales</taxon>
        <taxon>Bacillaceae</taxon>
        <taxon>Metabacillus</taxon>
    </lineage>
</organism>
<gene>
    <name evidence="3" type="ORF">FS935_21030</name>
</gene>
<dbReference type="InterPro" id="IPR050179">
    <property type="entry name" value="Trans_hexapeptide_repeat"/>
</dbReference>
<keyword evidence="4" id="KW-1185">Reference proteome</keyword>
<dbReference type="SUPFAM" id="SSF51161">
    <property type="entry name" value="Trimeric LpxA-like enzymes"/>
    <property type="match status" value="1"/>
</dbReference>
<dbReference type="RefSeq" id="WP_146950611.1">
    <property type="nucleotide sequence ID" value="NZ_VOQF01000021.1"/>
</dbReference>
<comment type="caution">
    <text evidence="3">The sequence shown here is derived from an EMBL/GenBank/DDBJ whole genome shotgun (WGS) entry which is preliminary data.</text>
</comment>
<dbReference type="OrthoDB" id="9801697at2"/>
<evidence type="ECO:0000256" key="2">
    <source>
        <dbReference type="ARBA" id="ARBA00022737"/>
    </source>
</evidence>
<name>A0A5C6VED7_9BACI</name>
<dbReference type="CDD" id="cd03349">
    <property type="entry name" value="LbH_XAT"/>
    <property type="match status" value="1"/>
</dbReference>
<accession>A0A5C6VED7</accession>
<dbReference type="Proteomes" id="UP000321363">
    <property type="component" value="Unassembled WGS sequence"/>
</dbReference>
<dbReference type="Gene3D" id="2.160.10.10">
    <property type="entry name" value="Hexapeptide repeat proteins"/>
    <property type="match status" value="1"/>
</dbReference>
<evidence type="ECO:0000313" key="3">
    <source>
        <dbReference type="EMBL" id="TXC82185.1"/>
    </source>
</evidence>
<dbReference type="InterPro" id="IPR011004">
    <property type="entry name" value="Trimer_LpxA-like_sf"/>
</dbReference>
<dbReference type="InterPro" id="IPR018357">
    <property type="entry name" value="Hexapep_transf_CS"/>
</dbReference>
<dbReference type="Pfam" id="PF00132">
    <property type="entry name" value="Hexapep"/>
    <property type="match status" value="1"/>
</dbReference>
<protein>
    <submittedName>
        <fullName evidence="3">CatB-related O-acetyltransferase</fullName>
    </submittedName>
</protein>
<keyword evidence="1 3" id="KW-0808">Transferase</keyword>
<sequence>MFKKIFNRVITLNILKMKLKRKGIKIARNSYIDSKSSLKGANTLAPYSSVINSMLGFGTYIGGNTKLLNTKIEKYTSIGQNVSIIFGQHPTHKFVSTHPSFYSLQKGLAVRYTNKQLFDEYRYADNENKISVLIGNDVWIGDGVKIMEGIIIGDGAIVAAGSIVTKHVPEYAIVGGVPAKVIRYRFSNEDIEFLLKLQWWNESEDWIKQHSELFQDIEKLKGSFFSLKT</sequence>
<dbReference type="PANTHER" id="PTHR43300:SF11">
    <property type="entry name" value="ACETYLTRANSFERASE RV3034C-RELATED"/>
    <property type="match status" value="1"/>
</dbReference>
<dbReference type="AlphaFoldDB" id="A0A5C6VED7"/>
<dbReference type="PANTHER" id="PTHR43300">
    <property type="entry name" value="ACETYLTRANSFERASE"/>
    <property type="match status" value="1"/>
</dbReference>
<reference evidence="3 4" key="1">
    <citation type="journal article" date="2005" name="Int. J. Syst. Evol. Microbiol.">
        <title>Bacillus litoralis sp. nov., isolated from a tidal flat of the Yellow Sea in Korea.</title>
        <authorList>
            <person name="Yoon J.H."/>
            <person name="Oh T.K."/>
        </authorList>
    </citation>
    <scope>NUCLEOTIDE SEQUENCE [LARGE SCALE GENOMIC DNA]</scope>
    <source>
        <strain evidence="3 4">SW-211</strain>
    </source>
</reference>
<dbReference type="PROSITE" id="PS00101">
    <property type="entry name" value="HEXAPEP_TRANSFERASES"/>
    <property type="match status" value="1"/>
</dbReference>
<evidence type="ECO:0000256" key="1">
    <source>
        <dbReference type="ARBA" id="ARBA00022679"/>
    </source>
</evidence>
<dbReference type="GO" id="GO:0016740">
    <property type="term" value="F:transferase activity"/>
    <property type="evidence" value="ECO:0007669"/>
    <property type="project" value="UniProtKB-KW"/>
</dbReference>
<dbReference type="EMBL" id="VOQF01000021">
    <property type="protein sequence ID" value="TXC82185.1"/>
    <property type="molecule type" value="Genomic_DNA"/>
</dbReference>
<proteinExistence type="predicted"/>
<dbReference type="InterPro" id="IPR001451">
    <property type="entry name" value="Hexapep"/>
</dbReference>
<evidence type="ECO:0000313" key="4">
    <source>
        <dbReference type="Proteomes" id="UP000321363"/>
    </source>
</evidence>